<dbReference type="GO" id="GO:0016887">
    <property type="term" value="F:ATP hydrolysis activity"/>
    <property type="evidence" value="ECO:0007669"/>
    <property type="project" value="InterPro"/>
</dbReference>
<protein>
    <recommendedName>
        <fullName evidence="5">ABC transporter domain-containing protein</fullName>
    </recommendedName>
</protein>
<proteinExistence type="inferred from homology"/>
<dbReference type="Pfam" id="PF00005">
    <property type="entry name" value="ABC_tran"/>
    <property type="match status" value="1"/>
</dbReference>
<comment type="similarity">
    <text evidence="1">Belongs to the ABC transporter superfamily.</text>
</comment>
<dbReference type="InterPro" id="IPR013563">
    <property type="entry name" value="Oligopep_ABC_C"/>
</dbReference>
<dbReference type="Gene3D" id="3.40.50.300">
    <property type="entry name" value="P-loop containing nucleotide triphosphate hydrolases"/>
    <property type="match status" value="1"/>
</dbReference>
<gene>
    <name evidence="6" type="ORF">ABR64_00845</name>
</gene>
<dbReference type="EMBL" id="LIAW01000001">
    <property type="protein sequence ID" value="KRO33367.1"/>
    <property type="molecule type" value="Genomic_DNA"/>
</dbReference>
<comment type="caution">
    <text evidence="6">The sequence shown here is derived from an EMBL/GenBank/DDBJ whole genome shotgun (WGS) entry which is preliminary data.</text>
</comment>
<dbReference type="InterPro" id="IPR003439">
    <property type="entry name" value="ABC_transporter-like_ATP-bd"/>
</dbReference>
<dbReference type="InterPro" id="IPR017871">
    <property type="entry name" value="ABC_transporter-like_CS"/>
</dbReference>
<dbReference type="SMART" id="SM00382">
    <property type="entry name" value="AAA"/>
    <property type="match status" value="1"/>
</dbReference>
<dbReference type="NCBIfam" id="TIGR01727">
    <property type="entry name" value="oligo_HPY"/>
    <property type="match status" value="1"/>
</dbReference>
<dbReference type="PROSITE" id="PS50893">
    <property type="entry name" value="ABC_TRANSPORTER_2"/>
    <property type="match status" value="1"/>
</dbReference>
<dbReference type="PANTHER" id="PTHR43776:SF7">
    <property type="entry name" value="D,D-DIPEPTIDE TRANSPORT ATP-BINDING PROTEIN DDPF-RELATED"/>
    <property type="match status" value="1"/>
</dbReference>
<dbReference type="Pfam" id="PF08352">
    <property type="entry name" value="oligo_HPY"/>
    <property type="match status" value="1"/>
</dbReference>
<evidence type="ECO:0000259" key="5">
    <source>
        <dbReference type="PROSITE" id="PS50893"/>
    </source>
</evidence>
<sequence length="316" mass="34868">MTLVIDNVFKKYPIRQSKTVVNALNGISLNISKGQTLGIVGESGCGKSTLARLIVGLESPTQGAITWRDNVLLRGSKNQWRNHLSPAQLVFQDPYSSLNPRQRIGECIREVISAHNLRKKEEIDSRVTELLKVVGISEDMKNRYPHQLSGGQRQRVSIARALAAEPELIILDEPVSALDVSVRADVMNLLVDLRKEFGLTYLFISHDLSMVRHISDVIAVMYLGRVVELGTWDEVLDNPQHPYTKALIAAIPDHSQVGQMDLTVSLEGEVPSPTNIPLGCAFHVRCPIAVPNCSKMIPQLLPIKSSQSVACSEVVK</sequence>
<accession>A0A0R2P5Q2</accession>
<evidence type="ECO:0000256" key="2">
    <source>
        <dbReference type="ARBA" id="ARBA00022448"/>
    </source>
</evidence>
<feature type="domain" description="ABC transporter" evidence="5">
    <location>
        <begin position="3"/>
        <end position="248"/>
    </location>
</feature>
<dbReference type="PANTHER" id="PTHR43776">
    <property type="entry name" value="TRANSPORT ATP-BINDING PROTEIN"/>
    <property type="match status" value="1"/>
</dbReference>
<dbReference type="FunFam" id="3.40.50.300:FF:000016">
    <property type="entry name" value="Oligopeptide ABC transporter ATP-binding component"/>
    <property type="match status" value="1"/>
</dbReference>
<dbReference type="SUPFAM" id="SSF52540">
    <property type="entry name" value="P-loop containing nucleoside triphosphate hydrolases"/>
    <property type="match status" value="1"/>
</dbReference>
<keyword evidence="3" id="KW-0547">Nucleotide-binding</keyword>
<evidence type="ECO:0000256" key="1">
    <source>
        <dbReference type="ARBA" id="ARBA00005417"/>
    </source>
</evidence>
<dbReference type="GO" id="GO:0015833">
    <property type="term" value="P:peptide transport"/>
    <property type="evidence" value="ECO:0007669"/>
    <property type="project" value="InterPro"/>
</dbReference>
<dbReference type="InterPro" id="IPR027417">
    <property type="entry name" value="P-loop_NTPase"/>
</dbReference>
<dbReference type="AlphaFoldDB" id="A0A0R2P5Q2"/>
<organism evidence="6 7">
    <name type="scientific">Actinobacteria bacterium BACL2 MAG-121001-bin67</name>
    <dbReference type="NCBI Taxonomy" id="1655572"/>
    <lineage>
        <taxon>Bacteria</taxon>
        <taxon>Bacillati</taxon>
        <taxon>Actinomycetota</taxon>
        <taxon>Actinomycetes</taxon>
        <taxon>Actinomycetes incertae sedis</taxon>
        <taxon>ac1 cluster</taxon>
    </lineage>
</organism>
<dbReference type="InterPro" id="IPR050319">
    <property type="entry name" value="ABC_transp_ATP-bind"/>
</dbReference>
<reference evidence="6 7" key="1">
    <citation type="submission" date="2015-10" db="EMBL/GenBank/DDBJ databases">
        <title>Metagenome-Assembled Genomes uncover a global brackish microbiome.</title>
        <authorList>
            <person name="Hugerth L.W."/>
            <person name="Larsson J."/>
            <person name="Alneberg J."/>
            <person name="Lindh M.V."/>
            <person name="Legrand C."/>
            <person name="Pinhassi J."/>
            <person name="Andersson A.F."/>
        </authorList>
    </citation>
    <scope>NUCLEOTIDE SEQUENCE [LARGE SCALE GENOMIC DNA]</scope>
    <source>
        <strain evidence="6">BACL2 MAG-121001-bin67</strain>
    </source>
</reference>
<dbReference type="GO" id="GO:0005524">
    <property type="term" value="F:ATP binding"/>
    <property type="evidence" value="ECO:0007669"/>
    <property type="project" value="UniProtKB-KW"/>
</dbReference>
<name>A0A0R2P5Q2_9ACTN</name>
<evidence type="ECO:0000313" key="7">
    <source>
        <dbReference type="Proteomes" id="UP000053349"/>
    </source>
</evidence>
<evidence type="ECO:0000313" key="6">
    <source>
        <dbReference type="EMBL" id="KRO33367.1"/>
    </source>
</evidence>
<evidence type="ECO:0000256" key="3">
    <source>
        <dbReference type="ARBA" id="ARBA00022741"/>
    </source>
</evidence>
<dbReference type="InterPro" id="IPR003593">
    <property type="entry name" value="AAA+_ATPase"/>
</dbReference>
<dbReference type="Proteomes" id="UP000053349">
    <property type="component" value="Unassembled WGS sequence"/>
</dbReference>
<dbReference type="CDD" id="cd03257">
    <property type="entry name" value="ABC_NikE_OppD_transporters"/>
    <property type="match status" value="1"/>
</dbReference>
<dbReference type="GO" id="GO:0055085">
    <property type="term" value="P:transmembrane transport"/>
    <property type="evidence" value="ECO:0007669"/>
    <property type="project" value="UniProtKB-ARBA"/>
</dbReference>
<keyword evidence="4" id="KW-0067">ATP-binding</keyword>
<evidence type="ECO:0000256" key="4">
    <source>
        <dbReference type="ARBA" id="ARBA00022840"/>
    </source>
</evidence>
<dbReference type="PROSITE" id="PS00211">
    <property type="entry name" value="ABC_TRANSPORTER_1"/>
    <property type="match status" value="1"/>
</dbReference>
<keyword evidence="2" id="KW-0813">Transport</keyword>